<dbReference type="GO" id="GO:0045454">
    <property type="term" value="P:cell redox homeostasis"/>
    <property type="evidence" value="ECO:0007669"/>
    <property type="project" value="TreeGrafter"/>
</dbReference>
<keyword evidence="5" id="KW-0049">Antioxidant</keyword>
<evidence type="ECO:0000256" key="9">
    <source>
        <dbReference type="ARBA" id="ARBA00032824"/>
    </source>
</evidence>
<dbReference type="InterPro" id="IPR024706">
    <property type="entry name" value="Peroxiredoxin_AhpC-typ"/>
</dbReference>
<evidence type="ECO:0000256" key="11">
    <source>
        <dbReference type="ARBA" id="ARBA00042639"/>
    </source>
</evidence>
<evidence type="ECO:0000256" key="3">
    <source>
        <dbReference type="ARBA" id="ARBA00013017"/>
    </source>
</evidence>
<name>A0A846MN65_9BACT</name>
<dbReference type="CDD" id="cd03017">
    <property type="entry name" value="PRX_BCP"/>
    <property type="match status" value="1"/>
</dbReference>
<dbReference type="RefSeq" id="WP_166918232.1">
    <property type="nucleotide sequence ID" value="NZ_JAASRN010000001.1"/>
</dbReference>
<feature type="active site" description="Cysteine sulfenic acid (-SOH) intermediate; for peroxidase activity" evidence="13">
    <location>
        <position position="46"/>
    </location>
</feature>
<organism evidence="15 16">
    <name type="scientific">Thermonema lapsum</name>
    <dbReference type="NCBI Taxonomy" id="28195"/>
    <lineage>
        <taxon>Bacteria</taxon>
        <taxon>Pseudomonadati</taxon>
        <taxon>Bacteroidota</taxon>
        <taxon>Cytophagia</taxon>
        <taxon>Cytophagales</taxon>
        <taxon>Thermonemataceae</taxon>
        <taxon>Thermonema</taxon>
    </lineage>
</organism>
<protein>
    <recommendedName>
        <fullName evidence="3">thioredoxin-dependent peroxiredoxin</fullName>
        <ecNumber evidence="3">1.11.1.24</ecNumber>
    </recommendedName>
    <alternativeName>
        <fullName evidence="9">Thioredoxin peroxidase</fullName>
    </alternativeName>
    <alternativeName>
        <fullName evidence="11">Thioredoxin-dependent peroxiredoxin Bcp</fullName>
    </alternativeName>
</protein>
<dbReference type="GO" id="GO:0005737">
    <property type="term" value="C:cytoplasm"/>
    <property type="evidence" value="ECO:0007669"/>
    <property type="project" value="TreeGrafter"/>
</dbReference>
<dbReference type="PROSITE" id="PS51352">
    <property type="entry name" value="THIOREDOXIN_2"/>
    <property type="match status" value="1"/>
</dbReference>
<evidence type="ECO:0000256" key="8">
    <source>
        <dbReference type="ARBA" id="ARBA00023284"/>
    </source>
</evidence>
<evidence type="ECO:0000256" key="5">
    <source>
        <dbReference type="ARBA" id="ARBA00022862"/>
    </source>
</evidence>
<dbReference type="InterPro" id="IPR013766">
    <property type="entry name" value="Thioredoxin_domain"/>
</dbReference>
<evidence type="ECO:0000256" key="2">
    <source>
        <dbReference type="ARBA" id="ARBA00011245"/>
    </source>
</evidence>
<evidence type="ECO:0000256" key="4">
    <source>
        <dbReference type="ARBA" id="ARBA00022559"/>
    </source>
</evidence>
<reference evidence="15 16" key="1">
    <citation type="submission" date="2020-03" db="EMBL/GenBank/DDBJ databases">
        <title>Genomic Encyclopedia of Type Strains, Phase IV (KMG-IV): sequencing the most valuable type-strain genomes for metagenomic binning, comparative biology and taxonomic classification.</title>
        <authorList>
            <person name="Goeker M."/>
        </authorList>
    </citation>
    <scope>NUCLEOTIDE SEQUENCE [LARGE SCALE GENOMIC DNA]</scope>
    <source>
        <strain evidence="15 16">DSM 5718</strain>
    </source>
</reference>
<dbReference type="InterPro" id="IPR050924">
    <property type="entry name" value="Peroxiredoxin_BCP/PrxQ"/>
</dbReference>
<keyword evidence="8" id="KW-0676">Redox-active center</keyword>
<evidence type="ECO:0000313" key="16">
    <source>
        <dbReference type="Proteomes" id="UP000537126"/>
    </source>
</evidence>
<dbReference type="PIRSF" id="PIRSF000239">
    <property type="entry name" value="AHPC"/>
    <property type="match status" value="1"/>
</dbReference>
<comment type="caution">
    <text evidence="15">The sequence shown here is derived from an EMBL/GenBank/DDBJ whole genome shotgun (WGS) entry which is preliminary data.</text>
</comment>
<evidence type="ECO:0000256" key="13">
    <source>
        <dbReference type="PIRSR" id="PIRSR000239-1"/>
    </source>
</evidence>
<dbReference type="AlphaFoldDB" id="A0A846MN65"/>
<comment type="function">
    <text evidence="1">Thiol-specific peroxidase that catalyzes the reduction of hydrogen peroxide and organic hydroperoxides to water and alcohols, respectively. Plays a role in cell protection against oxidative stress by detoxifying peroxides and as sensor of hydrogen peroxide-mediated signaling events.</text>
</comment>
<evidence type="ECO:0000256" key="12">
    <source>
        <dbReference type="ARBA" id="ARBA00049091"/>
    </source>
</evidence>
<dbReference type="EMBL" id="JAASRN010000001">
    <property type="protein sequence ID" value="NIK72944.1"/>
    <property type="molecule type" value="Genomic_DNA"/>
</dbReference>
<keyword evidence="7" id="KW-1015">Disulfide bond</keyword>
<keyword evidence="4 15" id="KW-0575">Peroxidase</keyword>
<proteinExistence type="inferred from homology"/>
<evidence type="ECO:0000313" key="15">
    <source>
        <dbReference type="EMBL" id="NIK72944.1"/>
    </source>
</evidence>
<evidence type="ECO:0000256" key="7">
    <source>
        <dbReference type="ARBA" id="ARBA00023157"/>
    </source>
</evidence>
<feature type="domain" description="Thioredoxin" evidence="14">
    <location>
        <begin position="2"/>
        <end position="153"/>
    </location>
</feature>
<dbReference type="GO" id="GO:0008379">
    <property type="term" value="F:thioredoxin peroxidase activity"/>
    <property type="evidence" value="ECO:0007669"/>
    <property type="project" value="TreeGrafter"/>
</dbReference>
<dbReference type="FunFam" id="3.40.30.10:FF:000007">
    <property type="entry name" value="Thioredoxin-dependent thiol peroxidase"/>
    <property type="match status" value="1"/>
</dbReference>
<keyword evidence="6 15" id="KW-0560">Oxidoreductase</keyword>
<gene>
    <name evidence="15" type="ORF">FHS56_000430</name>
</gene>
<dbReference type="InterPro" id="IPR000866">
    <property type="entry name" value="AhpC/TSA"/>
</dbReference>
<accession>A0A846MN65</accession>
<dbReference type="Gene3D" id="3.40.30.10">
    <property type="entry name" value="Glutaredoxin"/>
    <property type="match status" value="1"/>
</dbReference>
<comment type="similarity">
    <text evidence="10">Belongs to the peroxiredoxin family. BCP/PrxQ subfamily.</text>
</comment>
<keyword evidence="16" id="KW-1185">Reference proteome</keyword>
<dbReference type="NCBIfam" id="NF006960">
    <property type="entry name" value="PRK09437.1"/>
    <property type="match status" value="1"/>
</dbReference>
<dbReference type="GO" id="GO:0034599">
    <property type="term" value="P:cellular response to oxidative stress"/>
    <property type="evidence" value="ECO:0007669"/>
    <property type="project" value="TreeGrafter"/>
</dbReference>
<dbReference type="PANTHER" id="PTHR42801:SF4">
    <property type="entry name" value="AHPC_TSA FAMILY PROTEIN"/>
    <property type="match status" value="1"/>
</dbReference>
<comment type="subunit">
    <text evidence="2">Monomer.</text>
</comment>
<evidence type="ECO:0000259" key="14">
    <source>
        <dbReference type="PROSITE" id="PS51352"/>
    </source>
</evidence>
<evidence type="ECO:0000256" key="6">
    <source>
        <dbReference type="ARBA" id="ARBA00023002"/>
    </source>
</evidence>
<dbReference type="InterPro" id="IPR036249">
    <property type="entry name" value="Thioredoxin-like_sf"/>
</dbReference>
<dbReference type="EC" id="1.11.1.24" evidence="3"/>
<sequence>MLKVGDKAPLFEAKDQNGNIVRLEDLLKEGKKIVLYFYPKDDTPGCTKQACNLRDHYQELLNAGYLVVGVSVDDEVSHRKFIEKYQLPFPLISDTQQKLVETYGVWKEKNMYGKKYWGTVRTTFIIHPDGTIERIIKRPKTEEHAEEILKGEK</sequence>
<dbReference type="Proteomes" id="UP000537126">
    <property type="component" value="Unassembled WGS sequence"/>
</dbReference>
<dbReference type="Pfam" id="PF00578">
    <property type="entry name" value="AhpC-TSA"/>
    <property type="match status" value="1"/>
</dbReference>
<dbReference type="SUPFAM" id="SSF52833">
    <property type="entry name" value="Thioredoxin-like"/>
    <property type="match status" value="1"/>
</dbReference>
<dbReference type="PANTHER" id="PTHR42801">
    <property type="entry name" value="THIOREDOXIN-DEPENDENT PEROXIDE REDUCTASE"/>
    <property type="match status" value="1"/>
</dbReference>
<comment type="catalytic activity">
    <reaction evidence="12">
        <text>a hydroperoxide + [thioredoxin]-dithiol = an alcohol + [thioredoxin]-disulfide + H2O</text>
        <dbReference type="Rhea" id="RHEA:62620"/>
        <dbReference type="Rhea" id="RHEA-COMP:10698"/>
        <dbReference type="Rhea" id="RHEA-COMP:10700"/>
        <dbReference type="ChEBI" id="CHEBI:15377"/>
        <dbReference type="ChEBI" id="CHEBI:29950"/>
        <dbReference type="ChEBI" id="CHEBI:30879"/>
        <dbReference type="ChEBI" id="CHEBI:35924"/>
        <dbReference type="ChEBI" id="CHEBI:50058"/>
        <dbReference type="EC" id="1.11.1.24"/>
    </reaction>
</comment>
<evidence type="ECO:0000256" key="1">
    <source>
        <dbReference type="ARBA" id="ARBA00003330"/>
    </source>
</evidence>
<evidence type="ECO:0000256" key="10">
    <source>
        <dbReference type="ARBA" id="ARBA00038489"/>
    </source>
</evidence>